<protein>
    <submittedName>
        <fullName evidence="1">TIGR02678 family protein</fullName>
    </submittedName>
</protein>
<comment type="caution">
    <text evidence="1">The sequence shown here is derived from an EMBL/GenBank/DDBJ whole genome shotgun (WGS) entry which is preliminary data.</text>
</comment>
<proteinExistence type="predicted"/>
<dbReference type="NCBIfam" id="TIGR02678">
    <property type="entry name" value="TIGR02678 family protein"/>
    <property type="match status" value="1"/>
</dbReference>
<gene>
    <name evidence="1" type="ORF">U9M73_19395</name>
</gene>
<dbReference type="Pfam" id="PF09661">
    <property type="entry name" value="DUF2398"/>
    <property type="match status" value="1"/>
</dbReference>
<reference evidence="1 2" key="1">
    <citation type="submission" date="2023-12" db="EMBL/GenBank/DDBJ databases">
        <title>Whole genome sequencing of Paenibacillus phoenicis isolated from the Phoenix Mars Lander spacecraft assembly facility.</title>
        <authorList>
            <person name="Garcia A."/>
            <person name="Venkateswaran K."/>
        </authorList>
    </citation>
    <scope>NUCLEOTIDE SEQUENCE [LARGE SCALE GENOMIC DNA]</scope>
    <source>
        <strain evidence="1 2">3PO2SA</strain>
    </source>
</reference>
<keyword evidence="2" id="KW-1185">Reference proteome</keyword>
<dbReference type="EMBL" id="JAYERP010000001">
    <property type="protein sequence ID" value="MEA3572091.1"/>
    <property type="molecule type" value="Genomic_DNA"/>
</dbReference>
<evidence type="ECO:0000313" key="2">
    <source>
        <dbReference type="Proteomes" id="UP001292216"/>
    </source>
</evidence>
<organism evidence="1 2">
    <name type="scientific">Paenibacillus phoenicis</name>
    <dbReference type="NCBI Taxonomy" id="554117"/>
    <lineage>
        <taxon>Bacteria</taxon>
        <taxon>Bacillati</taxon>
        <taxon>Bacillota</taxon>
        <taxon>Bacilli</taxon>
        <taxon>Bacillales</taxon>
        <taxon>Paenibacillaceae</taxon>
        <taxon>Paenibacillus</taxon>
    </lineage>
</organism>
<dbReference type="InterPro" id="IPR013494">
    <property type="entry name" value="CHP02678"/>
</dbReference>
<dbReference type="RefSeq" id="WP_260070113.1">
    <property type="nucleotide sequence ID" value="NZ_CBCSKM010000002.1"/>
</dbReference>
<dbReference type="Proteomes" id="UP001292216">
    <property type="component" value="Unassembled WGS sequence"/>
</dbReference>
<evidence type="ECO:0000313" key="1">
    <source>
        <dbReference type="EMBL" id="MEA3572091.1"/>
    </source>
</evidence>
<name>A0ABU5PQB6_9BACL</name>
<sequence>MAGGALKRLSKRGINAEQAAERKRACMHALLNRPWVAKEEDPDLYFAIRDHYEELRDWFMDKAGFPLIMTRTIAKLDKTPVKAHPWMGFPEFREKRDYVFFTYGLWYLEGKTELDQFLLTDIVEEIREQMLSAGLEADWRNYYDRLSMARALKKLRALGVLHSVDGDEGQWAQDAERNALYECSPLARYVLRRFPRDLTGCSRLEELEDPIPYADTQDGQSMRRRHRIYRRLLLEPAVVDRHWDEEDLNYVLWQRRAIIDQLENMLGWTGRRYREGLWFFHPELTGESELFPTMSAASDLALLLASEIRKELAEGGVLYVEDNGTVRLTKADIETLLYRLQLKHKEFWSKDLREAASQELAELCMNHLAEWGLGDWEGETSFLISPVLARWSSEYANNDFDT</sequence>
<accession>A0ABU5PQB6</accession>